<comment type="caution">
    <text evidence="3">The sequence shown here is derived from an EMBL/GenBank/DDBJ whole genome shotgun (WGS) entry which is preliminary data.</text>
</comment>
<dbReference type="EMBL" id="JBEZAE010000001">
    <property type="protein sequence ID" value="MEU7068846.1"/>
    <property type="molecule type" value="Genomic_DNA"/>
</dbReference>
<keyword evidence="4" id="KW-1185">Reference proteome</keyword>
<dbReference type="Pfam" id="PF13517">
    <property type="entry name" value="FG-GAP_3"/>
    <property type="match status" value="1"/>
</dbReference>
<dbReference type="InterPro" id="IPR013517">
    <property type="entry name" value="FG-GAP"/>
</dbReference>
<keyword evidence="1 2" id="KW-0732">Signal</keyword>
<reference evidence="3 4" key="1">
    <citation type="submission" date="2024-06" db="EMBL/GenBank/DDBJ databases">
        <title>The Natural Products Discovery Center: Release of the First 8490 Sequenced Strains for Exploring Actinobacteria Biosynthetic Diversity.</title>
        <authorList>
            <person name="Kalkreuter E."/>
            <person name="Kautsar S.A."/>
            <person name="Yang D."/>
            <person name="Bader C.D."/>
            <person name="Teijaro C.N."/>
            <person name="Fluegel L."/>
            <person name="Davis C.M."/>
            <person name="Simpson J.R."/>
            <person name="Lauterbach L."/>
            <person name="Steele A.D."/>
            <person name="Gui C."/>
            <person name="Meng S."/>
            <person name="Li G."/>
            <person name="Viehrig K."/>
            <person name="Ye F."/>
            <person name="Su P."/>
            <person name="Kiefer A.F."/>
            <person name="Nichols A."/>
            <person name="Cepeda A.J."/>
            <person name="Yan W."/>
            <person name="Fan B."/>
            <person name="Jiang Y."/>
            <person name="Adhikari A."/>
            <person name="Zheng C.-J."/>
            <person name="Schuster L."/>
            <person name="Cowan T.M."/>
            <person name="Smanski M.J."/>
            <person name="Chevrette M.G."/>
            <person name="De Carvalho L.P.S."/>
            <person name="Shen B."/>
        </authorList>
    </citation>
    <scope>NUCLEOTIDE SEQUENCE [LARGE SCALE GENOMIC DNA]</scope>
    <source>
        <strain evidence="3 4">NPDC045974</strain>
    </source>
</reference>
<accession>A0ABV3C250</accession>
<evidence type="ECO:0000256" key="2">
    <source>
        <dbReference type="SAM" id="SignalP"/>
    </source>
</evidence>
<dbReference type="PANTHER" id="PTHR46580:SF4">
    <property type="entry name" value="ATP_GTP-BINDING PROTEIN"/>
    <property type="match status" value="1"/>
</dbReference>
<proteinExistence type="predicted"/>
<gene>
    <name evidence="3" type="ORF">AB0A88_01675</name>
</gene>
<evidence type="ECO:0000256" key="1">
    <source>
        <dbReference type="ARBA" id="ARBA00022729"/>
    </source>
</evidence>
<dbReference type="PANTHER" id="PTHR46580">
    <property type="entry name" value="SENSOR KINASE-RELATED"/>
    <property type="match status" value="1"/>
</dbReference>
<dbReference type="RefSeq" id="WP_358468368.1">
    <property type="nucleotide sequence ID" value="NZ_JBEZAE010000001.1"/>
</dbReference>
<protein>
    <submittedName>
        <fullName evidence="3">VCBS repeat-containing protein</fullName>
    </submittedName>
</protein>
<feature type="chain" id="PRO_5046436328" evidence="2">
    <location>
        <begin position="31"/>
        <end position="696"/>
    </location>
</feature>
<organism evidence="3 4">
    <name type="scientific">Streptomyces narbonensis</name>
    <dbReference type="NCBI Taxonomy" id="67333"/>
    <lineage>
        <taxon>Bacteria</taxon>
        <taxon>Bacillati</taxon>
        <taxon>Actinomycetota</taxon>
        <taxon>Actinomycetes</taxon>
        <taxon>Kitasatosporales</taxon>
        <taxon>Streptomycetaceae</taxon>
        <taxon>Streptomyces</taxon>
    </lineage>
</organism>
<sequence length="696" mass="72598">MPRWGRGGHVTGVLAAGLLLVGLLPQQAAAATVPNGEVVAATIVDRPVDTGWSARLTETDGTTHYAQDAAAVENGTSGVPKVGIGTVLTGLNRVGRPLCHATNAAGAQGFCWDAADDATSGYTHVAQGLTGSGEAPENAALVGGRRIVVASWYPMTAGGAIRVTFADVTDPAQVKYRHVALVKPTAAGYSGLTGHAHSVTWYKNRLYVSTGAGMALFDLNRFWDTNPGGTAFGISNGTYYTPGYEYALPQVDEFRYADYDTGHCATYNSTPKPPCFTSASLDLSGPEPTLVTSEMNGVGKDQQQQFLDPGVILRWPLDASGLPRTVKEKTGQNPEVEVERSRPSAAYTSTVSGAQGIAMNRGRFVVSAPCPEFVEGVKNIPSCLYHAWPGEPVRLWTRTGINNENVSYWPATDELWTINEAPGNLTVFHIRWPRPELPVRSLTGLGGSLTGTAAPDVIAIRPKASASAGAGNGNLVLYPGAAGGVAARSSIGTSWDSMRLVAGVGNLDADSRPDVLSVDEGGALWLYPGTTDGLGSRTSVSATGWGVVTRMTGVGNMTGDAKPDLLAIWENGDAYLYEGRAGGLGASHKIGTSWNTMRLVTGAGDLTGDGRPDVLAVDGDGKLWLYPGNTSGGLGPRTEVSTGWGIVRTMAGVGDLDGDGTPDVLAVWEDGTARLYPGRLNGLGASKPVDLGWGAR</sequence>
<dbReference type="SUPFAM" id="SSF69318">
    <property type="entry name" value="Integrin alpha N-terminal domain"/>
    <property type="match status" value="1"/>
</dbReference>
<dbReference type="InterPro" id="IPR028994">
    <property type="entry name" value="Integrin_alpha_N"/>
</dbReference>
<dbReference type="Proteomes" id="UP001551329">
    <property type="component" value="Unassembled WGS sequence"/>
</dbReference>
<evidence type="ECO:0000313" key="4">
    <source>
        <dbReference type="Proteomes" id="UP001551329"/>
    </source>
</evidence>
<feature type="signal peptide" evidence="2">
    <location>
        <begin position="1"/>
        <end position="30"/>
    </location>
</feature>
<evidence type="ECO:0000313" key="3">
    <source>
        <dbReference type="EMBL" id="MEU7068846.1"/>
    </source>
</evidence>
<name>A0ABV3C250_9ACTN</name>
<dbReference type="Gene3D" id="2.130.10.130">
    <property type="entry name" value="Integrin alpha, N-terminal"/>
    <property type="match status" value="1"/>
</dbReference>